<organism evidence="4 5">
    <name type="scientific">Stenotrophomonas tumulicola</name>
    <dbReference type="NCBI Taxonomy" id="1685415"/>
    <lineage>
        <taxon>Bacteria</taxon>
        <taxon>Pseudomonadati</taxon>
        <taxon>Pseudomonadota</taxon>
        <taxon>Gammaproteobacteria</taxon>
        <taxon>Lysobacterales</taxon>
        <taxon>Lysobacteraceae</taxon>
        <taxon>Stenotrophomonas</taxon>
    </lineage>
</organism>
<protein>
    <recommendedName>
        <fullName evidence="2">Antitoxin</fullName>
    </recommendedName>
</protein>
<keyword evidence="5" id="KW-1185">Reference proteome</keyword>
<feature type="compositionally biased region" description="Polar residues" evidence="3">
    <location>
        <begin position="1"/>
        <end position="15"/>
    </location>
</feature>
<dbReference type="NCBIfam" id="TIGR01552">
    <property type="entry name" value="phd_fam"/>
    <property type="match status" value="1"/>
</dbReference>
<comment type="caution">
    <text evidence="4">The sequence shown here is derived from an EMBL/GenBank/DDBJ whole genome shotgun (WGS) entry which is preliminary data.</text>
</comment>
<gene>
    <name evidence="4" type="ORF">H4O11_06375</name>
</gene>
<dbReference type="InterPro" id="IPR006442">
    <property type="entry name" value="Antitoxin_Phd/YefM"/>
</dbReference>
<evidence type="ECO:0000313" key="4">
    <source>
        <dbReference type="EMBL" id="MBA8681433.1"/>
    </source>
</evidence>
<comment type="function">
    <text evidence="2">Antitoxin component of a type II toxin-antitoxin (TA) system.</text>
</comment>
<proteinExistence type="inferred from homology"/>
<evidence type="ECO:0000256" key="2">
    <source>
        <dbReference type="RuleBase" id="RU362080"/>
    </source>
</evidence>
<dbReference type="SUPFAM" id="SSF143120">
    <property type="entry name" value="YefM-like"/>
    <property type="match status" value="1"/>
</dbReference>
<dbReference type="Pfam" id="PF02604">
    <property type="entry name" value="PhdYeFM_antitox"/>
    <property type="match status" value="1"/>
</dbReference>
<dbReference type="InterPro" id="IPR036165">
    <property type="entry name" value="YefM-like_sf"/>
</dbReference>
<evidence type="ECO:0000256" key="3">
    <source>
        <dbReference type="SAM" id="MobiDB-lite"/>
    </source>
</evidence>
<evidence type="ECO:0000313" key="5">
    <source>
        <dbReference type="Proteomes" id="UP000547058"/>
    </source>
</evidence>
<dbReference type="EMBL" id="JACGXS010000002">
    <property type="protein sequence ID" value="MBA8681433.1"/>
    <property type="molecule type" value="Genomic_DNA"/>
</dbReference>
<feature type="region of interest" description="Disordered" evidence="3">
    <location>
        <begin position="1"/>
        <end position="24"/>
    </location>
</feature>
<dbReference type="Proteomes" id="UP000547058">
    <property type="component" value="Unassembled WGS sequence"/>
</dbReference>
<sequence>MSITSLTSREFNQDTGRAKKSAEKGPVFITDRGRVAYVLLSIAEYRHLTEVRRKIADLLAMPEAGEVELEIPRSRDVPRIADLS</sequence>
<dbReference type="Gene3D" id="3.40.1620.10">
    <property type="entry name" value="YefM-like domain"/>
    <property type="match status" value="1"/>
</dbReference>
<evidence type="ECO:0000256" key="1">
    <source>
        <dbReference type="ARBA" id="ARBA00009981"/>
    </source>
</evidence>
<comment type="similarity">
    <text evidence="1 2">Belongs to the phD/YefM antitoxin family.</text>
</comment>
<accession>A0A7W3FKZ7</accession>
<reference evidence="4 5" key="1">
    <citation type="submission" date="2020-08" db="EMBL/GenBank/DDBJ databases">
        <title>Stenotrophomonas tumulicola JCM 30961.</title>
        <authorList>
            <person name="Deng Y."/>
        </authorList>
    </citation>
    <scope>NUCLEOTIDE SEQUENCE [LARGE SCALE GENOMIC DNA]</scope>
    <source>
        <strain evidence="4 5">JCM 30961</strain>
    </source>
</reference>
<dbReference type="AlphaFoldDB" id="A0A7W3FKZ7"/>
<name>A0A7W3FKZ7_9GAMM</name>
<dbReference type="RefSeq" id="WP_182338562.1">
    <property type="nucleotide sequence ID" value="NZ_JACGXS010000002.1"/>
</dbReference>